<dbReference type="PANTHER" id="PTHR24096:SF149">
    <property type="entry name" value="AMP-BINDING DOMAIN-CONTAINING PROTEIN-RELATED"/>
    <property type="match status" value="1"/>
</dbReference>
<dbReference type="Gene3D" id="3.30.300.30">
    <property type="match status" value="1"/>
</dbReference>
<evidence type="ECO:0000313" key="7">
    <source>
        <dbReference type="EMBL" id="KAG7312666.1"/>
    </source>
</evidence>
<comment type="subcellular location">
    <subcellularLocation>
        <location evidence="1">Peroxisome</location>
    </subcellularLocation>
</comment>
<keyword evidence="3" id="KW-0436">Ligase</keyword>
<dbReference type="Pfam" id="PF13193">
    <property type="entry name" value="AMP-binding_C"/>
    <property type="match status" value="1"/>
</dbReference>
<proteinExistence type="inferred from homology"/>
<feature type="domain" description="AMP-binding enzyme C-terminal" evidence="6">
    <location>
        <begin position="439"/>
        <end position="515"/>
    </location>
</feature>
<evidence type="ECO:0000313" key="8">
    <source>
        <dbReference type="Proteomes" id="UP000823941"/>
    </source>
</evidence>
<evidence type="ECO:0000256" key="4">
    <source>
        <dbReference type="ARBA" id="ARBA00023140"/>
    </source>
</evidence>
<reference evidence="7 8" key="1">
    <citation type="submission" date="2021-06" db="EMBL/GenBank/DDBJ databases">
        <title>A haploid diamondback moth (Plutella xylostella L.) genome assembly resolves 31 chromosomes and identifies a diamide resistance mutation.</title>
        <authorList>
            <person name="Ward C.M."/>
            <person name="Perry K.D."/>
            <person name="Baker G."/>
            <person name="Powis K."/>
            <person name="Heckel D.G."/>
            <person name="Baxter S.W."/>
        </authorList>
    </citation>
    <scope>NUCLEOTIDE SEQUENCE [LARGE SCALE GENOMIC DNA]</scope>
    <source>
        <strain evidence="7 8">LV</strain>
        <tissue evidence="7">Single pupa</tissue>
    </source>
</reference>
<dbReference type="InterPro" id="IPR042099">
    <property type="entry name" value="ANL_N_sf"/>
</dbReference>
<comment type="caution">
    <text evidence="7">The sequence shown here is derived from an EMBL/GenBank/DDBJ whole genome shotgun (WGS) entry which is preliminary data.</text>
</comment>
<dbReference type="InterPro" id="IPR025110">
    <property type="entry name" value="AMP-bd_C"/>
</dbReference>
<evidence type="ECO:0000259" key="6">
    <source>
        <dbReference type="Pfam" id="PF13193"/>
    </source>
</evidence>
<dbReference type="InterPro" id="IPR000873">
    <property type="entry name" value="AMP-dep_synth/lig_dom"/>
</dbReference>
<dbReference type="Proteomes" id="UP000823941">
    <property type="component" value="Chromosome 2"/>
</dbReference>
<protein>
    <recommendedName>
        <fullName evidence="9">Luciferin 4-monooxygenase</fullName>
    </recommendedName>
</protein>
<dbReference type="Pfam" id="PF00501">
    <property type="entry name" value="AMP-binding"/>
    <property type="match status" value="1"/>
</dbReference>
<dbReference type="InterPro" id="IPR020845">
    <property type="entry name" value="AMP-binding_CS"/>
</dbReference>
<evidence type="ECO:0000256" key="3">
    <source>
        <dbReference type="ARBA" id="ARBA00022598"/>
    </source>
</evidence>
<evidence type="ECO:0000259" key="5">
    <source>
        <dbReference type="Pfam" id="PF00501"/>
    </source>
</evidence>
<gene>
    <name evidence="7" type="ORF">JYU34_000991</name>
</gene>
<dbReference type="CDD" id="cd05911">
    <property type="entry name" value="Firefly_Luc_like"/>
    <property type="match status" value="1"/>
</dbReference>
<keyword evidence="8" id="KW-1185">Reference proteome</keyword>
<dbReference type="SUPFAM" id="SSF56801">
    <property type="entry name" value="Acetyl-CoA synthetase-like"/>
    <property type="match status" value="1"/>
</dbReference>
<dbReference type="PROSITE" id="PS00455">
    <property type="entry name" value="AMP_BINDING"/>
    <property type="match status" value="1"/>
</dbReference>
<name>A0ABQ7R5T3_PLUXY</name>
<evidence type="ECO:0008006" key="9">
    <source>
        <dbReference type="Google" id="ProtNLM"/>
    </source>
</evidence>
<keyword evidence="4" id="KW-0576">Peroxisome</keyword>
<comment type="similarity">
    <text evidence="2">Belongs to the ATP-dependent AMP-binding enzyme family.</text>
</comment>
<dbReference type="InterPro" id="IPR045851">
    <property type="entry name" value="AMP-bd_C_sf"/>
</dbReference>
<dbReference type="Gene3D" id="3.40.50.12780">
    <property type="entry name" value="N-terminal domain of ligase-like"/>
    <property type="match status" value="1"/>
</dbReference>
<dbReference type="PANTHER" id="PTHR24096">
    <property type="entry name" value="LONG-CHAIN-FATTY-ACID--COA LIGASE"/>
    <property type="match status" value="1"/>
</dbReference>
<evidence type="ECO:0000256" key="2">
    <source>
        <dbReference type="ARBA" id="ARBA00006432"/>
    </source>
</evidence>
<evidence type="ECO:0000256" key="1">
    <source>
        <dbReference type="ARBA" id="ARBA00004275"/>
    </source>
</evidence>
<feature type="domain" description="AMP-dependent synthetase/ligase" evidence="5">
    <location>
        <begin position="32"/>
        <end position="389"/>
    </location>
</feature>
<dbReference type="EMBL" id="JAHIBW010000002">
    <property type="protein sequence ID" value="KAG7312666.1"/>
    <property type="molecule type" value="Genomic_DNA"/>
</dbReference>
<organism evidence="7 8">
    <name type="scientific">Plutella xylostella</name>
    <name type="common">Diamondback moth</name>
    <name type="synonym">Plutella maculipennis</name>
    <dbReference type="NCBI Taxonomy" id="51655"/>
    <lineage>
        <taxon>Eukaryota</taxon>
        <taxon>Metazoa</taxon>
        <taxon>Ecdysozoa</taxon>
        <taxon>Arthropoda</taxon>
        <taxon>Hexapoda</taxon>
        <taxon>Insecta</taxon>
        <taxon>Pterygota</taxon>
        <taxon>Neoptera</taxon>
        <taxon>Endopterygota</taxon>
        <taxon>Lepidoptera</taxon>
        <taxon>Glossata</taxon>
        <taxon>Ditrysia</taxon>
        <taxon>Yponomeutoidea</taxon>
        <taxon>Plutellidae</taxon>
        <taxon>Plutella</taxon>
    </lineage>
</organism>
<accession>A0ABQ7R5T3</accession>
<sequence length="532" mass="59021">MLKKPNYLYAPTNLEVPMNINFGEYFLDTLLEHGDRTAFIDAITHETISYGEIAQNGMNLAVSLARMGVKSGDSVAICTENRLDFWPTLLGAMLSGASVSPINPMYTRDEIKHTLGICKPKIIFCSPAAHKAHETSIKSFNLIRIAVYQEKIPNTYFFKDLISNKVRREDFLPVEVVGQTATLMILYSSGTTGLPKGVQITHYNGVVCCSIQKAPEGLDPMTVLSVAPWFHTMGLWGTVGNLCNGFTVVYMGRFDERRYLETIQRYKPGYCAVVPPILVLLAKSQLLQEYDVSSVRMMYTGAASVDLETVREVKRRFPNLMEVFQGYGMTESTLAVARDTVDGGVKPGSVGTMPAGFVVKVVDLETHEALGPNKPGEICVKSPTVMKGYIGKNRTEAFDNEGFYRTGDIGYYDEDGFFFIVDRLKELIKYKGYQVPPAQIEAELLKHPAVRDAAVVGRPDKAAGEVPVAFVVRQPGSEVSAEEIQEYVASKVSNPKRLRGGVRFVDEIPKNPSGKILRRILRDRLKAEKSKL</sequence>